<evidence type="ECO:0000313" key="2">
    <source>
        <dbReference type="EMBL" id="MBB3121305.1"/>
    </source>
</evidence>
<dbReference type="PANTHER" id="PTHR34109:SF1">
    <property type="entry name" value="VOC DOMAIN-CONTAINING PROTEIN"/>
    <property type="match status" value="1"/>
</dbReference>
<dbReference type="Gene3D" id="3.30.720.120">
    <property type="match status" value="1"/>
</dbReference>
<evidence type="ECO:0000259" key="1">
    <source>
        <dbReference type="PROSITE" id="PS51819"/>
    </source>
</evidence>
<dbReference type="EMBL" id="JACHXD010000015">
    <property type="protein sequence ID" value="MBB3121305.1"/>
    <property type="molecule type" value="Genomic_DNA"/>
</dbReference>
<dbReference type="InterPro" id="IPR004360">
    <property type="entry name" value="Glyas_Fos-R_dOase_dom"/>
</dbReference>
<accession>A0A7W5BFF4</accession>
<reference evidence="2 3" key="1">
    <citation type="submission" date="2020-08" db="EMBL/GenBank/DDBJ databases">
        <title>Genomic Encyclopedia of Type Strains, Phase III (KMG-III): the genomes of soil and plant-associated and newly described type strains.</title>
        <authorList>
            <person name="Whitman W."/>
        </authorList>
    </citation>
    <scope>NUCLEOTIDE SEQUENCE [LARGE SCALE GENOMIC DNA]</scope>
    <source>
        <strain evidence="2 3">CECT 8897</strain>
    </source>
</reference>
<dbReference type="InterPro" id="IPR029068">
    <property type="entry name" value="Glyas_Bleomycin-R_OHBP_Dase"/>
</dbReference>
<dbReference type="Gene3D" id="3.30.720.110">
    <property type="match status" value="1"/>
</dbReference>
<name>A0A7W5BFF4_9BURK</name>
<dbReference type="Proteomes" id="UP000541535">
    <property type="component" value="Unassembled WGS sequence"/>
</dbReference>
<sequence length="163" mass="17174">MSKVKAIPEDMHSLTPHLVCAGAAQAIDFYKKAFGAVEGARMPGPDGKIMHALLRIGNSALMLMDEAPAWGSVGPNTLKGSPVTIHLYVEDADATFARALEAGATTKMPVTEMFWGDRYGVLTDPFGHSWSIATHVRDLTPEEIAAAAADAAKHGGCGEAAQQ</sequence>
<dbReference type="AlphaFoldDB" id="A0A7W5BFF4"/>
<gene>
    <name evidence="2" type="ORF">FHS03_004383</name>
</gene>
<proteinExistence type="predicted"/>
<dbReference type="RefSeq" id="WP_221208215.1">
    <property type="nucleotide sequence ID" value="NZ_JACHXD010000015.1"/>
</dbReference>
<dbReference type="CDD" id="cd07246">
    <property type="entry name" value="VOC_like"/>
    <property type="match status" value="1"/>
</dbReference>
<organism evidence="2 3">
    <name type="scientific">Pseudoduganella violacea</name>
    <dbReference type="NCBI Taxonomy" id="1715466"/>
    <lineage>
        <taxon>Bacteria</taxon>
        <taxon>Pseudomonadati</taxon>
        <taxon>Pseudomonadota</taxon>
        <taxon>Betaproteobacteria</taxon>
        <taxon>Burkholderiales</taxon>
        <taxon>Oxalobacteraceae</taxon>
        <taxon>Telluria group</taxon>
        <taxon>Pseudoduganella</taxon>
    </lineage>
</organism>
<protein>
    <submittedName>
        <fullName evidence="2">Putative glyoxalase superfamily protein PhnB</fullName>
    </submittedName>
</protein>
<feature type="domain" description="VOC" evidence="1">
    <location>
        <begin position="10"/>
        <end position="135"/>
    </location>
</feature>
<dbReference type="PROSITE" id="PS51819">
    <property type="entry name" value="VOC"/>
    <property type="match status" value="1"/>
</dbReference>
<dbReference type="SUPFAM" id="SSF54593">
    <property type="entry name" value="Glyoxalase/Bleomycin resistance protein/Dihydroxybiphenyl dioxygenase"/>
    <property type="match status" value="1"/>
</dbReference>
<comment type="caution">
    <text evidence="2">The sequence shown here is derived from an EMBL/GenBank/DDBJ whole genome shotgun (WGS) entry which is preliminary data.</text>
</comment>
<dbReference type="InterPro" id="IPR037523">
    <property type="entry name" value="VOC_core"/>
</dbReference>
<dbReference type="Pfam" id="PF00903">
    <property type="entry name" value="Glyoxalase"/>
    <property type="match status" value="1"/>
</dbReference>
<evidence type="ECO:0000313" key="3">
    <source>
        <dbReference type="Proteomes" id="UP000541535"/>
    </source>
</evidence>
<dbReference type="PANTHER" id="PTHR34109">
    <property type="entry name" value="BNAUNNG04460D PROTEIN-RELATED"/>
    <property type="match status" value="1"/>
</dbReference>
<keyword evidence="3" id="KW-1185">Reference proteome</keyword>